<dbReference type="Gene3D" id="1.10.472.170">
    <property type="match status" value="1"/>
</dbReference>
<proteinExistence type="predicted"/>
<dbReference type="EMBL" id="HACG01012515">
    <property type="protein sequence ID" value="CEK59380.1"/>
    <property type="molecule type" value="Transcribed_RNA"/>
</dbReference>
<sequence>YQVIDVSSEWRTFMSDKNCKDQSRVGCAENPLLDINDMSTMLATSSDNCRDEFGKPLYRDRRMIPSSDRTLFC</sequence>
<keyword evidence="1" id="KW-0805">Transcription regulation</keyword>
<dbReference type="PRINTS" id="PR00685">
    <property type="entry name" value="TIFACTORIIB"/>
</dbReference>
<evidence type="ECO:0000256" key="2">
    <source>
        <dbReference type="ARBA" id="ARBA00023163"/>
    </source>
</evidence>
<evidence type="ECO:0000313" key="3">
    <source>
        <dbReference type="EMBL" id="CEK59380.1"/>
    </source>
</evidence>
<protein>
    <submittedName>
        <fullName evidence="3">Uncharacterized protein</fullName>
    </submittedName>
</protein>
<feature type="non-terminal residue" evidence="3">
    <location>
        <position position="1"/>
    </location>
</feature>
<dbReference type="InterPro" id="IPR000812">
    <property type="entry name" value="TFIIB"/>
</dbReference>
<accession>A0A0B6YV90</accession>
<gene>
    <name evidence="3" type="primary">ORF36148</name>
</gene>
<evidence type="ECO:0000256" key="1">
    <source>
        <dbReference type="ARBA" id="ARBA00023015"/>
    </source>
</evidence>
<reference evidence="3" key="1">
    <citation type="submission" date="2014-12" db="EMBL/GenBank/DDBJ databases">
        <title>Insight into the proteome of Arion vulgaris.</title>
        <authorList>
            <person name="Aradska J."/>
            <person name="Bulat T."/>
            <person name="Smidak R."/>
            <person name="Sarate P."/>
            <person name="Gangsoo J."/>
            <person name="Sialana F."/>
            <person name="Bilban M."/>
            <person name="Lubec G."/>
        </authorList>
    </citation>
    <scope>NUCLEOTIDE SEQUENCE</scope>
    <source>
        <tissue evidence="3">Skin</tissue>
    </source>
</reference>
<dbReference type="AlphaFoldDB" id="A0A0B6YV90"/>
<keyword evidence="2" id="KW-0804">Transcription</keyword>
<feature type="non-terminal residue" evidence="3">
    <location>
        <position position="73"/>
    </location>
</feature>
<organism evidence="3">
    <name type="scientific">Arion vulgaris</name>
    <dbReference type="NCBI Taxonomy" id="1028688"/>
    <lineage>
        <taxon>Eukaryota</taxon>
        <taxon>Metazoa</taxon>
        <taxon>Spiralia</taxon>
        <taxon>Lophotrochozoa</taxon>
        <taxon>Mollusca</taxon>
        <taxon>Gastropoda</taxon>
        <taxon>Heterobranchia</taxon>
        <taxon>Euthyneura</taxon>
        <taxon>Panpulmonata</taxon>
        <taxon>Eupulmonata</taxon>
        <taxon>Stylommatophora</taxon>
        <taxon>Helicina</taxon>
        <taxon>Arionoidea</taxon>
        <taxon>Arionidae</taxon>
        <taxon>Arion</taxon>
    </lineage>
</organism>
<dbReference type="GO" id="GO:0070897">
    <property type="term" value="P:transcription preinitiation complex assembly"/>
    <property type="evidence" value="ECO:0007669"/>
    <property type="project" value="InterPro"/>
</dbReference>
<name>A0A0B6YV90_9EUPU</name>